<dbReference type="PANTHER" id="PTHR47972">
    <property type="entry name" value="KINESIN-LIKE PROTEIN KLP-3"/>
    <property type="match status" value="1"/>
</dbReference>
<evidence type="ECO:0000256" key="5">
    <source>
        <dbReference type="PROSITE-ProRule" id="PRU00283"/>
    </source>
</evidence>
<reference evidence="9" key="1">
    <citation type="submission" date="2022-06" db="EMBL/GenBank/DDBJ databases">
        <authorList>
            <person name="Berger JAMES D."/>
            <person name="Berger JAMES D."/>
        </authorList>
    </citation>
    <scope>NUCLEOTIDE SEQUENCE [LARGE SCALE GENOMIC DNA]</scope>
</reference>
<dbReference type="SMART" id="SM00129">
    <property type="entry name" value="KISc"/>
    <property type="match status" value="1"/>
</dbReference>
<keyword evidence="4" id="KW-0963">Cytoplasm</keyword>
<keyword evidence="2 5" id="KW-0547">Nucleotide-binding</keyword>
<feature type="region of interest" description="Disordered" evidence="7">
    <location>
        <begin position="40"/>
        <end position="67"/>
    </location>
</feature>
<keyword evidence="4" id="KW-0206">Cytoskeleton</keyword>
<keyword evidence="9" id="KW-1185">Reference proteome</keyword>
<dbReference type="GO" id="GO:0005524">
    <property type="term" value="F:ATP binding"/>
    <property type="evidence" value="ECO:0007669"/>
    <property type="project" value="UniProtKB-UniRule"/>
</dbReference>
<name>A0AA85IQS9_TRIRE</name>
<dbReference type="PANTHER" id="PTHR47972:SF28">
    <property type="entry name" value="KINESIN-LIKE PROTEIN KLP-3"/>
    <property type="match status" value="1"/>
</dbReference>
<dbReference type="InterPro" id="IPR027640">
    <property type="entry name" value="Kinesin-like_fam"/>
</dbReference>
<comment type="subcellular location">
    <subcellularLocation>
        <location evidence="1">Cytoplasm</location>
        <location evidence="1">Cytoskeleton</location>
    </subcellularLocation>
</comment>
<dbReference type="GO" id="GO:0015630">
    <property type="term" value="C:microtubule cytoskeleton"/>
    <property type="evidence" value="ECO:0007669"/>
    <property type="project" value="TreeGrafter"/>
</dbReference>
<feature type="compositionally biased region" description="Polar residues" evidence="7">
    <location>
        <begin position="125"/>
        <end position="139"/>
    </location>
</feature>
<feature type="region of interest" description="Disordered" evidence="7">
    <location>
        <begin position="115"/>
        <end position="139"/>
    </location>
</feature>
<dbReference type="GO" id="GO:0003777">
    <property type="term" value="F:microtubule motor activity"/>
    <property type="evidence" value="ECO:0007669"/>
    <property type="project" value="InterPro"/>
</dbReference>
<organism evidence="9 10">
    <name type="scientific">Trichobilharzia regenti</name>
    <name type="common">Nasal bird schistosome</name>
    <dbReference type="NCBI Taxonomy" id="157069"/>
    <lineage>
        <taxon>Eukaryota</taxon>
        <taxon>Metazoa</taxon>
        <taxon>Spiralia</taxon>
        <taxon>Lophotrochozoa</taxon>
        <taxon>Platyhelminthes</taxon>
        <taxon>Trematoda</taxon>
        <taxon>Digenea</taxon>
        <taxon>Strigeidida</taxon>
        <taxon>Schistosomatoidea</taxon>
        <taxon>Schistosomatidae</taxon>
        <taxon>Trichobilharzia</taxon>
    </lineage>
</organism>
<dbReference type="PROSITE" id="PS50067">
    <property type="entry name" value="KINESIN_MOTOR_2"/>
    <property type="match status" value="1"/>
</dbReference>
<evidence type="ECO:0000256" key="1">
    <source>
        <dbReference type="ARBA" id="ARBA00004245"/>
    </source>
</evidence>
<feature type="compositionally biased region" description="Low complexity" evidence="7">
    <location>
        <begin position="715"/>
        <end position="725"/>
    </location>
</feature>
<evidence type="ECO:0000256" key="2">
    <source>
        <dbReference type="ARBA" id="ARBA00022741"/>
    </source>
</evidence>
<keyword evidence="5" id="KW-0505">Motor protein</keyword>
<evidence type="ECO:0000256" key="6">
    <source>
        <dbReference type="SAM" id="Coils"/>
    </source>
</evidence>
<comment type="similarity">
    <text evidence="5">Belongs to the TRAFAC class myosin-kinesin ATPase superfamily. Kinesin family.</text>
</comment>
<dbReference type="SUPFAM" id="SSF52540">
    <property type="entry name" value="P-loop containing nucleoside triphosphate hydrolases"/>
    <property type="match status" value="1"/>
</dbReference>
<dbReference type="GO" id="GO:0008017">
    <property type="term" value="F:microtubule binding"/>
    <property type="evidence" value="ECO:0007669"/>
    <property type="project" value="InterPro"/>
</dbReference>
<accession>A0AA85IQS9</accession>
<dbReference type="PRINTS" id="PR00380">
    <property type="entry name" value="KINESINHEAVY"/>
</dbReference>
<feature type="region of interest" description="Disordered" evidence="7">
    <location>
        <begin position="715"/>
        <end position="779"/>
    </location>
</feature>
<sequence length="895" mass="101919">MKGMSSDSPISSNILLISRKISKILANFVKYLKTSKDDKATHLNSETNQNANQPKSIDSQEKTSANQHNSVNYSYENSSTVSIHLSEANKPSASTSSSSTLVLPTRIQTIQTPKESLKRRLFKSPPNSNSRQKCKQSFKQTTTLKEIESKPNIEASLSGIDDDDDDHKSEWNSMSTENNIKKSQENEYEQMGQLQPWPISTNLNFLQRKNQFYDINDEDIPVSSNLIIKIHAEYLLNALKQSNVQLSRRDLEIQRLAAINKRLGEQYTRLRTQYVELSNEQARLRQRYDMMTLQIMNMERLQTVNKQLETELQETRQKLLSTQERDNQIIRHIGRMEAEVKDNTLDKHNTDAIIANLKAELNRKQAKIDALTLKQHKDAAREIQARFILNELIELKGNLRVFVRCINLSNEESAFTSFNGDTLIVKPIPNLYPLQEYSKRPHVNAYKVHRLFPPNTPQKSIYTEVRQLVTSCIDGYTVAIVTYGQAGTGKTYTILGAQSQPGIIPKAARQLFTECKQRQPAWTYQLSMVVIQIYKENIFDLLAEPKQPTKPNHFEKIKLNDNGEQIILRGAIEEEVNSEEEILKVIHKARIRRYASSKILGAALSNLHFIVIIRVRGACLLAHHGNELHQLGENKACNDETLIDPELKYAENFGNMNANTPKGSPEYRPNTALPFKVMQVNTTQNKSLRTATHGLLIFGDLAGFDPGEDIYQQNYRKQQKDQQQSQHHHVGELSAENPENISNLPGKHTENQSSSNDTCVEEAKRKTSKKETSRPIGKHNNTHNVIYEADRHMDISLLTFNRVIQSLAESESMKRPMHIPFRDSKLTHLLKPAMSNDAKFLLIITLNIQKSCLNTSLKSLQLAKMASTICFGKAKQNIADKKGIHTSYRYGSHVN</sequence>
<feature type="coiled-coil region" evidence="6">
    <location>
        <begin position="260"/>
        <end position="374"/>
    </location>
</feature>
<evidence type="ECO:0000256" key="3">
    <source>
        <dbReference type="ARBA" id="ARBA00022840"/>
    </source>
</evidence>
<feature type="binding site" evidence="5">
    <location>
        <begin position="484"/>
        <end position="491"/>
    </location>
    <ligand>
        <name>ATP</name>
        <dbReference type="ChEBI" id="CHEBI:30616"/>
    </ligand>
</feature>
<evidence type="ECO:0000259" key="8">
    <source>
        <dbReference type="PROSITE" id="PS50067"/>
    </source>
</evidence>
<dbReference type="InterPro" id="IPR036961">
    <property type="entry name" value="Kinesin_motor_dom_sf"/>
</dbReference>
<feature type="compositionally biased region" description="Basic and acidic residues" evidence="7">
    <location>
        <begin position="761"/>
        <end position="773"/>
    </location>
</feature>
<evidence type="ECO:0000256" key="7">
    <source>
        <dbReference type="SAM" id="MobiDB-lite"/>
    </source>
</evidence>
<dbReference type="WBParaSite" id="TREG1_115400.1">
    <property type="protein sequence ID" value="TREG1_115400.1"/>
    <property type="gene ID" value="TREG1_115400"/>
</dbReference>
<feature type="compositionally biased region" description="Polar residues" evidence="7">
    <location>
        <begin position="42"/>
        <end position="67"/>
    </location>
</feature>
<keyword evidence="3 5" id="KW-0067">ATP-binding</keyword>
<evidence type="ECO:0000313" key="9">
    <source>
        <dbReference type="Proteomes" id="UP000050795"/>
    </source>
</evidence>
<dbReference type="InterPro" id="IPR001752">
    <property type="entry name" value="Kinesin_motor_dom"/>
</dbReference>
<evidence type="ECO:0000256" key="4">
    <source>
        <dbReference type="ARBA" id="ARBA00023212"/>
    </source>
</evidence>
<feature type="domain" description="Kinesin motor" evidence="8">
    <location>
        <begin position="398"/>
        <end position="869"/>
    </location>
</feature>
<dbReference type="Proteomes" id="UP000050795">
    <property type="component" value="Unassembled WGS sequence"/>
</dbReference>
<dbReference type="AlphaFoldDB" id="A0AA85IQS9"/>
<reference evidence="10" key="2">
    <citation type="submission" date="2023-11" db="UniProtKB">
        <authorList>
            <consortium name="WormBaseParasite"/>
        </authorList>
    </citation>
    <scope>IDENTIFICATION</scope>
</reference>
<feature type="region of interest" description="Disordered" evidence="7">
    <location>
        <begin position="153"/>
        <end position="173"/>
    </location>
</feature>
<dbReference type="InterPro" id="IPR027417">
    <property type="entry name" value="P-loop_NTPase"/>
</dbReference>
<keyword evidence="6" id="KW-0175">Coiled coil</keyword>
<dbReference type="GO" id="GO:0007018">
    <property type="term" value="P:microtubule-based movement"/>
    <property type="evidence" value="ECO:0007669"/>
    <property type="project" value="InterPro"/>
</dbReference>
<evidence type="ECO:0000313" key="10">
    <source>
        <dbReference type="WBParaSite" id="TREG1_115400.1"/>
    </source>
</evidence>
<dbReference type="Pfam" id="PF00225">
    <property type="entry name" value="Kinesin"/>
    <property type="match status" value="2"/>
</dbReference>
<dbReference type="Gene3D" id="3.40.850.10">
    <property type="entry name" value="Kinesin motor domain"/>
    <property type="match status" value="1"/>
</dbReference>
<proteinExistence type="inferred from homology"/>
<protein>
    <recommendedName>
        <fullName evidence="8">Kinesin motor domain-containing protein</fullName>
    </recommendedName>
</protein>